<dbReference type="PANTHER" id="PTHR33306">
    <property type="entry name" value="EXPRESSED PROTEIN-RELATED-RELATED"/>
    <property type="match status" value="1"/>
</dbReference>
<gene>
    <name evidence="2" type="ORF">SSX86_012412</name>
</gene>
<dbReference type="AlphaFoldDB" id="A0AAP0D5U7"/>
<comment type="caution">
    <text evidence="2">The sequence shown here is derived from an EMBL/GenBank/DDBJ whole genome shotgun (WGS) entry which is preliminary data.</text>
</comment>
<evidence type="ECO:0000313" key="2">
    <source>
        <dbReference type="EMBL" id="KAK9068301.1"/>
    </source>
</evidence>
<organism evidence="2 3">
    <name type="scientific">Deinandra increscens subsp. villosa</name>
    <dbReference type="NCBI Taxonomy" id="3103831"/>
    <lineage>
        <taxon>Eukaryota</taxon>
        <taxon>Viridiplantae</taxon>
        <taxon>Streptophyta</taxon>
        <taxon>Embryophyta</taxon>
        <taxon>Tracheophyta</taxon>
        <taxon>Spermatophyta</taxon>
        <taxon>Magnoliopsida</taxon>
        <taxon>eudicotyledons</taxon>
        <taxon>Gunneridae</taxon>
        <taxon>Pentapetalae</taxon>
        <taxon>asterids</taxon>
        <taxon>campanulids</taxon>
        <taxon>Asterales</taxon>
        <taxon>Asteraceae</taxon>
        <taxon>Asteroideae</taxon>
        <taxon>Heliantheae alliance</taxon>
        <taxon>Madieae</taxon>
        <taxon>Madiinae</taxon>
        <taxon>Deinandra</taxon>
    </lineage>
</organism>
<evidence type="ECO:0000256" key="1">
    <source>
        <dbReference type="SAM" id="Phobius"/>
    </source>
</evidence>
<sequence>MGWLTREGRSELSWVDQTLGSASVPPIQLLAFSGLVIFLMSMSTSTNDSENSKEREKLKLLLYLLPLALLLLTYVTVRNRLSNAVQAAGLPVESGKQDGSSPWRVAFVVVLVLVMVKYHY</sequence>
<dbReference type="PANTHER" id="PTHR33306:SF29">
    <property type="match status" value="1"/>
</dbReference>
<feature type="transmembrane region" description="Helical" evidence="1">
    <location>
        <begin position="60"/>
        <end position="81"/>
    </location>
</feature>
<evidence type="ECO:0000313" key="3">
    <source>
        <dbReference type="Proteomes" id="UP001408789"/>
    </source>
</evidence>
<proteinExistence type="predicted"/>
<name>A0AAP0D5U7_9ASTR</name>
<keyword evidence="1" id="KW-0472">Membrane</keyword>
<keyword evidence="1" id="KW-0812">Transmembrane</keyword>
<feature type="transmembrane region" description="Helical" evidence="1">
    <location>
        <begin position="101"/>
        <end position="118"/>
    </location>
</feature>
<feature type="transmembrane region" description="Helical" evidence="1">
    <location>
        <begin position="20"/>
        <end position="39"/>
    </location>
</feature>
<dbReference type="EMBL" id="JBCNJP010000014">
    <property type="protein sequence ID" value="KAK9068301.1"/>
    <property type="molecule type" value="Genomic_DNA"/>
</dbReference>
<dbReference type="Proteomes" id="UP001408789">
    <property type="component" value="Unassembled WGS sequence"/>
</dbReference>
<accession>A0AAP0D5U7</accession>
<keyword evidence="3" id="KW-1185">Reference proteome</keyword>
<protein>
    <submittedName>
        <fullName evidence="2">Uncharacterized protein</fullName>
    </submittedName>
</protein>
<reference evidence="2 3" key="1">
    <citation type="submission" date="2024-04" db="EMBL/GenBank/DDBJ databases">
        <title>The reference genome of an endangered Asteraceae, Deinandra increscens subsp. villosa, native to the Central Coast of California.</title>
        <authorList>
            <person name="Guilliams M."/>
            <person name="Hasenstab-Lehman K."/>
            <person name="Meyer R."/>
            <person name="Mcevoy S."/>
        </authorList>
    </citation>
    <scope>NUCLEOTIDE SEQUENCE [LARGE SCALE GENOMIC DNA]</scope>
    <source>
        <tissue evidence="2">Leaf</tissue>
    </source>
</reference>
<keyword evidence="1" id="KW-1133">Transmembrane helix</keyword>